<dbReference type="AlphaFoldDB" id="A0AA40BVW2"/>
<proteinExistence type="predicted"/>
<sequence>MAPDLQRSPRLSLRHHEREHRTTSPKKNWKHCIETKMTKITCNTRDSLVVADPTTSLALTCLSGAERTGCRVLKWV</sequence>
<organism evidence="2 3">
    <name type="scientific">Bombardia bombarda</name>
    <dbReference type="NCBI Taxonomy" id="252184"/>
    <lineage>
        <taxon>Eukaryota</taxon>
        <taxon>Fungi</taxon>
        <taxon>Dikarya</taxon>
        <taxon>Ascomycota</taxon>
        <taxon>Pezizomycotina</taxon>
        <taxon>Sordariomycetes</taxon>
        <taxon>Sordariomycetidae</taxon>
        <taxon>Sordariales</taxon>
        <taxon>Lasiosphaeriaceae</taxon>
        <taxon>Bombardia</taxon>
    </lineage>
</organism>
<comment type="caution">
    <text evidence="2">The sequence shown here is derived from an EMBL/GenBank/DDBJ whole genome shotgun (WGS) entry which is preliminary data.</text>
</comment>
<evidence type="ECO:0000256" key="1">
    <source>
        <dbReference type="SAM" id="MobiDB-lite"/>
    </source>
</evidence>
<feature type="region of interest" description="Disordered" evidence="1">
    <location>
        <begin position="1"/>
        <end position="27"/>
    </location>
</feature>
<evidence type="ECO:0000313" key="2">
    <source>
        <dbReference type="EMBL" id="KAK0615575.1"/>
    </source>
</evidence>
<gene>
    <name evidence="2" type="ORF">B0T17DRAFT_581504</name>
</gene>
<name>A0AA40BVW2_9PEZI</name>
<evidence type="ECO:0000313" key="3">
    <source>
        <dbReference type="Proteomes" id="UP001174934"/>
    </source>
</evidence>
<dbReference type="Proteomes" id="UP001174934">
    <property type="component" value="Unassembled WGS sequence"/>
</dbReference>
<protein>
    <submittedName>
        <fullName evidence="2">Uncharacterized protein</fullName>
    </submittedName>
</protein>
<reference evidence="2" key="1">
    <citation type="submission" date="2023-06" db="EMBL/GenBank/DDBJ databases">
        <title>Genome-scale phylogeny and comparative genomics of the fungal order Sordariales.</title>
        <authorList>
            <consortium name="Lawrence Berkeley National Laboratory"/>
            <person name="Hensen N."/>
            <person name="Bonometti L."/>
            <person name="Westerberg I."/>
            <person name="Brannstrom I.O."/>
            <person name="Guillou S."/>
            <person name="Cros-Aarteil S."/>
            <person name="Calhoun S."/>
            <person name="Haridas S."/>
            <person name="Kuo A."/>
            <person name="Mondo S."/>
            <person name="Pangilinan J."/>
            <person name="Riley R."/>
            <person name="LaButti K."/>
            <person name="Andreopoulos B."/>
            <person name="Lipzen A."/>
            <person name="Chen C."/>
            <person name="Yanf M."/>
            <person name="Daum C."/>
            <person name="Ng V."/>
            <person name="Clum A."/>
            <person name="Steindorff A."/>
            <person name="Ohm R."/>
            <person name="Martin F."/>
            <person name="Silar P."/>
            <person name="Natvig D."/>
            <person name="Lalanne C."/>
            <person name="Gautier V."/>
            <person name="Ament-velasquez S.L."/>
            <person name="Kruys A."/>
            <person name="Hutchinson M.I."/>
            <person name="Powell A.J."/>
            <person name="Barry K."/>
            <person name="Miller A.N."/>
            <person name="Grigoriev I.V."/>
            <person name="Debuchy R."/>
            <person name="Gladieux P."/>
            <person name="Thoren M.H."/>
            <person name="Johannesson H."/>
        </authorList>
    </citation>
    <scope>NUCLEOTIDE SEQUENCE</scope>
    <source>
        <strain evidence="2">SMH3391-2</strain>
    </source>
</reference>
<keyword evidence="3" id="KW-1185">Reference proteome</keyword>
<accession>A0AA40BVW2</accession>
<dbReference type="EMBL" id="JAULSR010000006">
    <property type="protein sequence ID" value="KAK0615575.1"/>
    <property type="molecule type" value="Genomic_DNA"/>
</dbReference>